<keyword evidence="1" id="KW-1133">Transmembrane helix</keyword>
<comment type="caution">
    <text evidence="2">The sequence shown here is derived from an EMBL/GenBank/DDBJ whole genome shotgun (WGS) entry which is preliminary data.</text>
</comment>
<organism evidence="2 3">
    <name type="scientific">Hapsidospora chrysogenum (strain ATCC 11550 / CBS 779.69 / DSM 880 / IAM 14645 / JCM 23072 / IMI 49137)</name>
    <name type="common">Acremonium chrysogenum</name>
    <dbReference type="NCBI Taxonomy" id="857340"/>
    <lineage>
        <taxon>Eukaryota</taxon>
        <taxon>Fungi</taxon>
        <taxon>Dikarya</taxon>
        <taxon>Ascomycota</taxon>
        <taxon>Pezizomycotina</taxon>
        <taxon>Sordariomycetes</taxon>
        <taxon>Hypocreomycetidae</taxon>
        <taxon>Hypocreales</taxon>
        <taxon>Bionectriaceae</taxon>
        <taxon>Hapsidospora</taxon>
    </lineage>
</organism>
<dbReference type="EMBL" id="JPKY01000007">
    <property type="protein sequence ID" value="KFH47810.1"/>
    <property type="molecule type" value="Genomic_DNA"/>
</dbReference>
<dbReference type="OrthoDB" id="2555959at2759"/>
<keyword evidence="1" id="KW-0812">Transmembrane</keyword>
<evidence type="ECO:0000313" key="2">
    <source>
        <dbReference type="EMBL" id="KFH47810.1"/>
    </source>
</evidence>
<sequence>MFKAYKNLSRKTRAGVGIAVIAWGGAGLYLSERAEERFGLTPSEKDMEELRKYKPQIITIDKSETR</sequence>
<evidence type="ECO:0000256" key="1">
    <source>
        <dbReference type="SAM" id="Phobius"/>
    </source>
</evidence>
<dbReference type="HOGENOM" id="CLU_190851_0_0_1"/>
<keyword evidence="3" id="KW-1185">Reference proteome</keyword>
<name>A0A086TEM8_HAPC1</name>
<feature type="transmembrane region" description="Helical" evidence="1">
    <location>
        <begin position="12"/>
        <end position="30"/>
    </location>
</feature>
<reference evidence="3" key="1">
    <citation type="journal article" date="2014" name="Genome Announc.">
        <title>Genome sequence and annotation of Acremonium chrysogenum, producer of the beta-lactam antibiotic cephalosporin C.</title>
        <authorList>
            <person name="Terfehr D."/>
            <person name="Dahlmann T.A."/>
            <person name="Specht T."/>
            <person name="Zadra I."/>
            <person name="Kuernsteiner H."/>
            <person name="Kueck U."/>
        </authorList>
    </citation>
    <scope>NUCLEOTIDE SEQUENCE [LARGE SCALE GENOMIC DNA]</scope>
    <source>
        <strain evidence="3">ATCC 11550 / CBS 779.69 / DSM 880 / IAM 14645 / JCM 23072 / IMI 49137</strain>
    </source>
</reference>
<keyword evidence="1" id="KW-0472">Membrane</keyword>
<protein>
    <submittedName>
        <fullName evidence="2">Uncharacterized protein</fullName>
    </submittedName>
</protein>
<dbReference type="Proteomes" id="UP000029964">
    <property type="component" value="Unassembled WGS sequence"/>
</dbReference>
<dbReference type="AlphaFoldDB" id="A0A086TEM8"/>
<accession>A0A086TEM8</accession>
<evidence type="ECO:0000313" key="3">
    <source>
        <dbReference type="Proteomes" id="UP000029964"/>
    </source>
</evidence>
<dbReference type="STRING" id="857340.A0A086TEM8"/>
<gene>
    <name evidence="2" type="ORF">ACRE_013680</name>
</gene>
<proteinExistence type="predicted"/>